<evidence type="ECO:0000256" key="4">
    <source>
        <dbReference type="ARBA" id="ARBA00023010"/>
    </source>
</evidence>
<gene>
    <name evidence="10" type="ORF">SORBI_3001G065700</name>
</gene>
<evidence type="ECO:0000256" key="7">
    <source>
        <dbReference type="ARBA" id="ARBA00029693"/>
    </source>
</evidence>
<reference evidence="10 11" key="1">
    <citation type="journal article" date="2009" name="Nature">
        <title>The Sorghum bicolor genome and the diversification of grasses.</title>
        <authorList>
            <person name="Paterson A.H."/>
            <person name="Bowers J.E."/>
            <person name="Bruggmann R."/>
            <person name="Dubchak I."/>
            <person name="Grimwood J."/>
            <person name="Gundlach H."/>
            <person name="Haberer G."/>
            <person name="Hellsten U."/>
            <person name="Mitros T."/>
            <person name="Poliakov A."/>
            <person name="Schmutz J."/>
            <person name="Spannagl M."/>
            <person name="Tang H."/>
            <person name="Wang X."/>
            <person name="Wicker T."/>
            <person name="Bharti A.K."/>
            <person name="Chapman J."/>
            <person name="Feltus F.A."/>
            <person name="Gowik U."/>
            <person name="Grigoriev I.V."/>
            <person name="Lyons E."/>
            <person name="Maher C.A."/>
            <person name="Martis M."/>
            <person name="Narechania A."/>
            <person name="Otillar R.P."/>
            <person name="Penning B.W."/>
            <person name="Salamov A.A."/>
            <person name="Wang Y."/>
            <person name="Zhang L."/>
            <person name="Carpita N.C."/>
            <person name="Freeling M."/>
            <person name="Gingle A.R."/>
            <person name="Hash C.T."/>
            <person name="Keller B."/>
            <person name="Klein P."/>
            <person name="Kresovich S."/>
            <person name="McCann M.C."/>
            <person name="Ming R."/>
            <person name="Peterson D.G."/>
            <person name="Mehboob-ur-Rahman"/>
            <person name="Ware D."/>
            <person name="Westhoff P."/>
            <person name="Mayer K.F."/>
            <person name="Messing J."/>
            <person name="Rokhsar D.S."/>
        </authorList>
    </citation>
    <scope>NUCLEOTIDE SEQUENCE [LARGE SCALE GENOMIC DNA]</scope>
    <source>
        <strain evidence="11">cv. BTx623</strain>
    </source>
</reference>
<evidence type="ECO:0000256" key="2">
    <source>
        <dbReference type="ARBA" id="ARBA00022448"/>
    </source>
</evidence>
<dbReference type="Proteomes" id="UP000000768">
    <property type="component" value="Chromosome 1"/>
</dbReference>
<dbReference type="GO" id="GO:0005778">
    <property type="term" value="C:peroxisomal membrane"/>
    <property type="evidence" value="ECO:0000318"/>
    <property type="project" value="GO_Central"/>
</dbReference>
<dbReference type="PANTHER" id="PTHR19332">
    <property type="entry name" value="PEROXISOMAL MEMBRANE PROTEIN PEX13"/>
    <property type="match status" value="1"/>
</dbReference>
<protein>
    <recommendedName>
        <fullName evidence="7">Peroxin-13</fullName>
    </recommendedName>
</protein>
<evidence type="ECO:0000256" key="6">
    <source>
        <dbReference type="ARBA" id="ARBA00023140"/>
    </source>
</evidence>
<dbReference type="InterPro" id="IPR035463">
    <property type="entry name" value="Pex13"/>
</dbReference>
<dbReference type="EMBL" id="CM000760">
    <property type="protein sequence ID" value="OQU90873.1"/>
    <property type="molecule type" value="Genomic_DNA"/>
</dbReference>
<accession>A0A1B6QHK4</accession>
<dbReference type="ExpressionAtlas" id="A0A1B6QHK4">
    <property type="expression patterns" value="baseline and differential"/>
</dbReference>
<reference evidence="11" key="3">
    <citation type="journal article" date="2018" name="Plant J.">
        <title>The Sorghum bicolor reference genome: improved assembly, gene annotations, a transcriptome atlas, and signatures of genome organization.</title>
        <authorList>
            <person name="McCormick R.F."/>
            <person name="Truong S.K."/>
            <person name="Sreedasyam A."/>
            <person name="Jenkins J."/>
            <person name="Shu S."/>
            <person name="Sims D."/>
            <person name="Kennedy M."/>
            <person name="Amirebrahimi M."/>
            <person name="Weers B.D."/>
            <person name="McKinley B."/>
            <person name="Mattison A."/>
            <person name="Morishige D.T."/>
            <person name="Grimwood J."/>
            <person name="Schmutz J."/>
            <person name="Mullet J.E."/>
        </authorList>
    </citation>
    <scope>NUCLEOTIDE SEQUENCE [LARGE SCALE GENOMIC DNA]</scope>
    <source>
        <strain evidence="11">cv. BTx623</strain>
    </source>
</reference>
<dbReference type="GO" id="GO:1990429">
    <property type="term" value="C:peroxisomal importomer complex"/>
    <property type="evidence" value="ECO:0000318"/>
    <property type="project" value="GO_Central"/>
</dbReference>
<dbReference type="PANTHER" id="PTHR19332:SF1">
    <property type="entry name" value="PEROXISOMAL MEMBRANE PROTEIN PEX13"/>
    <property type="match status" value="1"/>
</dbReference>
<proteinExistence type="inferred from homology"/>
<evidence type="ECO:0000313" key="11">
    <source>
        <dbReference type="Proteomes" id="UP000000768"/>
    </source>
</evidence>
<evidence type="ECO:0000256" key="1">
    <source>
        <dbReference type="ARBA" id="ARBA00006033"/>
    </source>
</evidence>
<dbReference type="InParanoid" id="A0A1B6QHK4"/>
<dbReference type="Gramene" id="KXG37408">
    <property type="protein sequence ID" value="KXG37408"/>
    <property type="gene ID" value="SORBI_3001G065700"/>
</dbReference>
<keyword evidence="4" id="KW-0811">Translocation</keyword>
<keyword evidence="11" id="KW-1185">Reference proteome</keyword>
<keyword evidence="6" id="KW-0576">Peroxisome</keyword>
<reference evidence="10" key="2">
    <citation type="submission" date="2017-02" db="EMBL/GenBank/DDBJ databases">
        <title>WGS assembly of Sorghum bicolor.</title>
        <authorList>
            <person name="Paterson A."/>
            <person name="Mullet J."/>
            <person name="Bowers J."/>
            <person name="Bruggmann R."/>
            <person name="Dubchak I."/>
            <person name="Grimwood J."/>
            <person name="Gundlach H."/>
            <person name="Haberer G."/>
            <person name="Hellsten U."/>
            <person name="Mitros T."/>
            <person name="Poliakov A."/>
            <person name="Schmutz J."/>
            <person name="Spannagl M."/>
            <person name="Tang H."/>
            <person name="Wang X."/>
            <person name="Wicker T."/>
            <person name="Bharti A."/>
            <person name="Chapman J."/>
            <person name="Feltus F."/>
            <person name="Gowik U."/>
            <person name="Grigoriev I."/>
            <person name="Lyons E."/>
            <person name="Maher C."/>
            <person name="Martis M."/>
            <person name="Narechania A."/>
            <person name="Otillar R."/>
            <person name="Penning B."/>
            <person name="Salamov A."/>
            <person name="Wang Y."/>
            <person name="Zhang L."/>
            <person name="Carpita N."/>
            <person name="Freeling M."/>
            <person name="Gingle A."/>
            <person name="Hash C."/>
            <person name="Keller B."/>
            <person name="Klein P."/>
            <person name="Kresovich S."/>
            <person name="Mccann M."/>
            <person name="Ming R."/>
            <person name="Peterson D."/>
            <person name="Rahman M."/>
            <person name="Ware D."/>
            <person name="Westhoff P."/>
            <person name="Mayer K."/>
            <person name="Messing J."/>
            <person name="Sims D."/>
            <person name="Jenkins J."/>
            <person name="Shu S."/>
            <person name="Rokhsar D."/>
        </authorList>
    </citation>
    <scope>NUCLEOTIDE SEQUENCE</scope>
</reference>
<dbReference type="EMBL" id="CM000760">
    <property type="protein sequence ID" value="KXG37408.1"/>
    <property type="molecule type" value="Genomic_DNA"/>
</dbReference>
<evidence type="ECO:0000256" key="3">
    <source>
        <dbReference type="ARBA" id="ARBA00022927"/>
    </source>
</evidence>
<keyword evidence="2" id="KW-0813">Transport</keyword>
<keyword evidence="5" id="KW-0472">Membrane</keyword>
<dbReference type="OrthoDB" id="514567at2759"/>
<keyword evidence="3" id="KW-0653">Protein transport</keyword>
<feature type="compositionally biased region" description="Pro residues" evidence="9">
    <location>
        <begin position="1"/>
        <end position="10"/>
    </location>
</feature>
<evidence type="ECO:0000256" key="9">
    <source>
        <dbReference type="SAM" id="MobiDB-lite"/>
    </source>
</evidence>
<dbReference type="Gramene" id="OQU90873">
    <property type="protein sequence ID" value="OQU90873"/>
    <property type="gene ID" value="SORBI_3001G065700"/>
</dbReference>
<name>A0A1B6QHK4_SORBI</name>
<dbReference type="eggNOG" id="ENOG502QSVT">
    <property type="taxonomic scope" value="Eukaryota"/>
</dbReference>
<dbReference type="EMBL" id="CM000760">
    <property type="protein sequence ID" value="OQU90872.1"/>
    <property type="molecule type" value="Genomic_DNA"/>
</dbReference>
<comment type="subcellular location">
    <subcellularLocation>
        <location evidence="8">Peroxisome membrane</location>
    </subcellularLocation>
</comment>
<dbReference type="OMA" id="HVMQGAV"/>
<feature type="region of interest" description="Disordered" evidence="9">
    <location>
        <begin position="1"/>
        <end position="38"/>
    </location>
</feature>
<evidence type="ECO:0000256" key="8">
    <source>
        <dbReference type="ARBA" id="ARBA00046271"/>
    </source>
</evidence>
<sequence>MAAAGNPPPKPWERAGASSGSVPFKPPSGGSTSDVVEASGTAKHGEVVSAAGNNVASNVNSNISTPVPPRPWQQQGYGNSYGGYGSSMYSSYGGYSGPYGNNMYSGYGGGYGSSMYGGSGMYGGSMYNSGMGGPYGGYGMGMSPYNQGANSFGPPAPPPGFWMSFLRVMHGVVNFCGRVSFLISQNTQAFHMFITAFLQLCDRAGMLYGELARFVLRLLGIKTKPKKGGVKGAGAPSSEGRGQQFVEAPKANSSWDSVWTEDGKGK</sequence>
<dbReference type="FunCoup" id="A0A1B6QHK4">
    <property type="interactions" value="1034"/>
</dbReference>
<dbReference type="STRING" id="4558.A0A1B6QHK4"/>
<dbReference type="GO" id="GO:0016560">
    <property type="term" value="P:protein import into peroxisome matrix, docking"/>
    <property type="evidence" value="ECO:0000318"/>
    <property type="project" value="GO_Central"/>
</dbReference>
<feature type="region of interest" description="Disordered" evidence="9">
    <location>
        <begin position="225"/>
        <end position="266"/>
    </location>
</feature>
<evidence type="ECO:0000313" key="10">
    <source>
        <dbReference type="EMBL" id="KXG37408.1"/>
    </source>
</evidence>
<dbReference type="AlphaFoldDB" id="A0A1B6QHK4"/>
<evidence type="ECO:0000256" key="5">
    <source>
        <dbReference type="ARBA" id="ARBA00023136"/>
    </source>
</evidence>
<organism evidence="10 11">
    <name type="scientific">Sorghum bicolor</name>
    <name type="common">Sorghum</name>
    <name type="synonym">Sorghum vulgare</name>
    <dbReference type="NCBI Taxonomy" id="4558"/>
    <lineage>
        <taxon>Eukaryota</taxon>
        <taxon>Viridiplantae</taxon>
        <taxon>Streptophyta</taxon>
        <taxon>Embryophyta</taxon>
        <taxon>Tracheophyta</taxon>
        <taxon>Spermatophyta</taxon>
        <taxon>Magnoliopsida</taxon>
        <taxon>Liliopsida</taxon>
        <taxon>Poales</taxon>
        <taxon>Poaceae</taxon>
        <taxon>PACMAD clade</taxon>
        <taxon>Panicoideae</taxon>
        <taxon>Andropogonodae</taxon>
        <taxon>Andropogoneae</taxon>
        <taxon>Sorghinae</taxon>
        <taxon>Sorghum</taxon>
    </lineage>
</organism>
<comment type="similarity">
    <text evidence="1">Belongs to the peroxin-13 family.</text>
</comment>
<dbReference type="Gramene" id="OQU90872">
    <property type="protein sequence ID" value="OQU90872"/>
    <property type="gene ID" value="SORBI_3001G065700"/>
</dbReference>